<dbReference type="Gene3D" id="3.40.190.290">
    <property type="match status" value="1"/>
</dbReference>
<name>A0A1Q8ZUG9_9HYPH</name>
<comment type="caution">
    <text evidence="9">The sequence shown here is derived from an EMBL/GenBank/DDBJ whole genome shotgun (WGS) entry which is preliminary data.</text>
</comment>
<dbReference type="Pfam" id="PF03466">
    <property type="entry name" value="LysR_substrate"/>
    <property type="match status" value="1"/>
</dbReference>
<comment type="function">
    <text evidence="5">Transcriptional regulator of the ttuABCDE tartrate utilization operon.</text>
</comment>
<dbReference type="CDD" id="cd08422">
    <property type="entry name" value="PBP2_CrgA_like"/>
    <property type="match status" value="1"/>
</dbReference>
<dbReference type="PANTHER" id="PTHR30537">
    <property type="entry name" value="HTH-TYPE TRANSCRIPTIONAL REGULATOR"/>
    <property type="match status" value="1"/>
</dbReference>
<evidence type="ECO:0000256" key="4">
    <source>
        <dbReference type="ARBA" id="ARBA00023163"/>
    </source>
</evidence>
<dbReference type="RefSeq" id="WP_075638523.1">
    <property type="nucleotide sequence ID" value="NZ_MKIM01000024.1"/>
</dbReference>
<evidence type="ECO:0000313" key="9">
    <source>
        <dbReference type="EMBL" id="OLP45508.1"/>
    </source>
</evidence>
<protein>
    <recommendedName>
        <fullName evidence="6">HTH-type transcriptional regulator TtuA</fullName>
    </recommendedName>
    <alternativeName>
        <fullName evidence="7">Tartrate utilization transcriptional regulator</fullName>
    </alternativeName>
</protein>
<dbReference type="InterPro" id="IPR000847">
    <property type="entry name" value="LysR_HTH_N"/>
</dbReference>
<dbReference type="Pfam" id="PF00126">
    <property type="entry name" value="HTH_1"/>
    <property type="match status" value="1"/>
</dbReference>
<keyword evidence="10" id="KW-1185">Reference proteome</keyword>
<dbReference type="InterPro" id="IPR036390">
    <property type="entry name" value="WH_DNA-bd_sf"/>
</dbReference>
<evidence type="ECO:0000256" key="3">
    <source>
        <dbReference type="ARBA" id="ARBA00023125"/>
    </source>
</evidence>
<dbReference type="Proteomes" id="UP000186894">
    <property type="component" value="Unassembled WGS sequence"/>
</dbReference>
<dbReference type="PANTHER" id="PTHR30537:SF17">
    <property type="entry name" value="LYSR-FAMILY REGULATORY PROTEIN"/>
    <property type="match status" value="1"/>
</dbReference>
<evidence type="ECO:0000259" key="8">
    <source>
        <dbReference type="PROSITE" id="PS50931"/>
    </source>
</evidence>
<dbReference type="AlphaFoldDB" id="A0A1Q8ZUG9"/>
<evidence type="ECO:0000256" key="2">
    <source>
        <dbReference type="ARBA" id="ARBA00023015"/>
    </source>
</evidence>
<sequence>MDNLRGIESFVKAVEGGSIANAARQLGITPAAASQNIARLEQQLGTRLLLRTTRRLALTEGGKIYFERVRQVIEDLDMAQTALFALNDRPQGRLRVAVSTAFGRHVIAPMIPAFSARWPDVSVELILNDERIDHIRDEIDVSIRFFRPSGAGLITRKLGDVPIIICASPDYLARCGTPREPEELKHHDCLLFRTPYDGRLLPWGFFRNGIRFEPDLHVSIISNDIGALAAMTIAGAGISRLGAFLARDLVAKGDVVALFTSGSAASGAEADPEPLDFHICVQDREAMLPKVRLFIDHIVDEWKKRPI</sequence>
<evidence type="ECO:0000313" key="10">
    <source>
        <dbReference type="Proteomes" id="UP000186894"/>
    </source>
</evidence>
<dbReference type="GO" id="GO:0003700">
    <property type="term" value="F:DNA-binding transcription factor activity"/>
    <property type="evidence" value="ECO:0007669"/>
    <property type="project" value="InterPro"/>
</dbReference>
<organism evidence="9 10">
    <name type="scientific">Rhizobium oryziradicis</name>
    <dbReference type="NCBI Taxonomy" id="1867956"/>
    <lineage>
        <taxon>Bacteria</taxon>
        <taxon>Pseudomonadati</taxon>
        <taxon>Pseudomonadota</taxon>
        <taxon>Alphaproteobacteria</taxon>
        <taxon>Hyphomicrobiales</taxon>
        <taxon>Rhizobiaceae</taxon>
        <taxon>Rhizobium/Agrobacterium group</taxon>
        <taxon>Rhizobium</taxon>
    </lineage>
</organism>
<proteinExistence type="inferred from homology"/>
<dbReference type="EMBL" id="MKIM01000024">
    <property type="protein sequence ID" value="OLP45508.1"/>
    <property type="molecule type" value="Genomic_DNA"/>
</dbReference>
<comment type="similarity">
    <text evidence="1">Belongs to the LysR transcriptional regulatory family.</text>
</comment>
<evidence type="ECO:0000256" key="5">
    <source>
        <dbReference type="ARBA" id="ARBA00054626"/>
    </source>
</evidence>
<dbReference type="Gene3D" id="1.10.10.10">
    <property type="entry name" value="Winged helix-like DNA-binding domain superfamily/Winged helix DNA-binding domain"/>
    <property type="match status" value="1"/>
</dbReference>
<dbReference type="InterPro" id="IPR036388">
    <property type="entry name" value="WH-like_DNA-bd_sf"/>
</dbReference>
<dbReference type="GO" id="GO:0043565">
    <property type="term" value="F:sequence-specific DNA binding"/>
    <property type="evidence" value="ECO:0007669"/>
    <property type="project" value="TreeGrafter"/>
</dbReference>
<keyword evidence="4" id="KW-0804">Transcription</keyword>
<dbReference type="SUPFAM" id="SSF53850">
    <property type="entry name" value="Periplasmic binding protein-like II"/>
    <property type="match status" value="1"/>
</dbReference>
<dbReference type="STRING" id="1867956.BJF95_09970"/>
<dbReference type="SUPFAM" id="SSF46785">
    <property type="entry name" value="Winged helix' DNA-binding domain"/>
    <property type="match status" value="1"/>
</dbReference>
<keyword evidence="3" id="KW-0238">DNA-binding</keyword>
<evidence type="ECO:0000256" key="1">
    <source>
        <dbReference type="ARBA" id="ARBA00009437"/>
    </source>
</evidence>
<accession>A0A1Q8ZUG9</accession>
<dbReference type="InterPro" id="IPR058163">
    <property type="entry name" value="LysR-type_TF_proteobact-type"/>
</dbReference>
<evidence type="ECO:0000256" key="7">
    <source>
        <dbReference type="ARBA" id="ARBA00083243"/>
    </source>
</evidence>
<dbReference type="OrthoDB" id="9813056at2"/>
<dbReference type="InterPro" id="IPR005119">
    <property type="entry name" value="LysR_subst-bd"/>
</dbReference>
<gene>
    <name evidence="9" type="ORF">BJF95_09970</name>
</gene>
<feature type="domain" description="HTH lysR-type" evidence="8">
    <location>
        <begin position="1"/>
        <end position="59"/>
    </location>
</feature>
<evidence type="ECO:0000256" key="6">
    <source>
        <dbReference type="ARBA" id="ARBA00067332"/>
    </source>
</evidence>
<keyword evidence="2" id="KW-0805">Transcription regulation</keyword>
<dbReference type="GO" id="GO:0006351">
    <property type="term" value="P:DNA-templated transcription"/>
    <property type="evidence" value="ECO:0007669"/>
    <property type="project" value="TreeGrafter"/>
</dbReference>
<dbReference type="FunFam" id="1.10.10.10:FF:000001">
    <property type="entry name" value="LysR family transcriptional regulator"/>
    <property type="match status" value="1"/>
</dbReference>
<reference evidence="9 10" key="1">
    <citation type="submission" date="2016-09" db="EMBL/GenBank/DDBJ databases">
        <title>Rhizobium oryziradicis sp. nov., isolated from the root of rice.</title>
        <authorList>
            <person name="Zhao J."/>
            <person name="Zhang X."/>
        </authorList>
    </citation>
    <scope>NUCLEOTIDE SEQUENCE [LARGE SCALE GENOMIC DNA]</scope>
    <source>
        <strain evidence="9 10">N19</strain>
    </source>
</reference>
<dbReference type="PROSITE" id="PS50931">
    <property type="entry name" value="HTH_LYSR"/>
    <property type="match status" value="1"/>
</dbReference>